<dbReference type="GO" id="GO:0048038">
    <property type="term" value="F:quinone binding"/>
    <property type="evidence" value="ECO:0007669"/>
    <property type="project" value="UniProtKB-KW"/>
</dbReference>
<evidence type="ECO:0000256" key="6">
    <source>
        <dbReference type="HAMAP-Rule" id="MF_01351"/>
    </source>
</evidence>
<dbReference type="SUPFAM" id="SSF54862">
    <property type="entry name" value="4Fe-4S ferredoxins"/>
    <property type="match status" value="1"/>
</dbReference>
<sequence>MNAYFKNIFSGGWSLFVGMGITLRYFFKPVVTSSYPREVLPITPRYRGHIDLVYDPETGTDRCIVCGSCQKACPSGCIELAGEKLDGAKKKTLTSYKLNFTKCSLCGMCVESCPTDALTFSHDYNLAGFDEAEYHFDLVRRLKERP</sequence>
<comment type="catalytic activity">
    <reaction evidence="6">
        <text>a quinone + NADH + 5 H(+)(in) = a quinol + NAD(+) + 4 H(+)(out)</text>
        <dbReference type="Rhea" id="RHEA:57888"/>
        <dbReference type="ChEBI" id="CHEBI:15378"/>
        <dbReference type="ChEBI" id="CHEBI:24646"/>
        <dbReference type="ChEBI" id="CHEBI:57540"/>
        <dbReference type="ChEBI" id="CHEBI:57945"/>
        <dbReference type="ChEBI" id="CHEBI:132124"/>
    </reaction>
</comment>
<dbReference type="GO" id="GO:0005506">
    <property type="term" value="F:iron ion binding"/>
    <property type="evidence" value="ECO:0007669"/>
    <property type="project" value="UniProtKB-UniRule"/>
</dbReference>
<feature type="binding site" evidence="6">
    <location>
        <position position="113"/>
    </location>
    <ligand>
        <name>[4Fe-4S] cluster</name>
        <dbReference type="ChEBI" id="CHEBI:49883"/>
        <label>1</label>
    </ligand>
</feature>
<dbReference type="EMBL" id="FLUP01000002">
    <property type="protein sequence ID" value="SBW12298.1"/>
    <property type="molecule type" value="Genomic_DNA"/>
</dbReference>
<keyword evidence="6" id="KW-0520">NAD</keyword>
<feature type="binding site" evidence="6">
    <location>
        <position position="103"/>
    </location>
    <ligand>
        <name>[4Fe-4S] cluster</name>
        <dbReference type="ChEBI" id="CHEBI:49883"/>
        <label>2</label>
    </ligand>
</feature>
<feature type="binding site" evidence="6">
    <location>
        <position position="109"/>
    </location>
    <ligand>
        <name>[4Fe-4S] cluster</name>
        <dbReference type="ChEBI" id="CHEBI:49883"/>
        <label>2</label>
    </ligand>
</feature>
<keyword evidence="7" id="KW-1133">Transmembrane helix</keyword>
<keyword evidence="9" id="KW-0560">Oxidoreductase</keyword>
<keyword evidence="1 6" id="KW-0004">4Fe-4S</keyword>
<dbReference type="GO" id="GO:0051539">
    <property type="term" value="F:4 iron, 4 sulfur cluster binding"/>
    <property type="evidence" value="ECO:0007669"/>
    <property type="project" value="UniProtKB-KW"/>
</dbReference>
<evidence type="ECO:0000256" key="1">
    <source>
        <dbReference type="ARBA" id="ARBA00022485"/>
    </source>
</evidence>
<dbReference type="InterPro" id="IPR010226">
    <property type="entry name" value="NADH_quinone_OxRdtase_chainI"/>
</dbReference>
<dbReference type="PROSITE" id="PS00198">
    <property type="entry name" value="4FE4S_FER_1"/>
    <property type="match status" value="2"/>
</dbReference>
<feature type="domain" description="4Fe-4S ferredoxin-type" evidence="8">
    <location>
        <begin position="54"/>
        <end position="83"/>
    </location>
</feature>
<comment type="subunit">
    <text evidence="6">NDH-1 is composed of 14 different subunits. Subunits NuoA, H, J, K, L, M, N constitute the membrane sector of the complex.</text>
</comment>
<keyword evidence="5 6" id="KW-0411">Iron-sulfur</keyword>
<dbReference type="InterPro" id="IPR017900">
    <property type="entry name" value="4Fe4S_Fe_S_CS"/>
</dbReference>
<feature type="binding site" evidence="6">
    <location>
        <position position="66"/>
    </location>
    <ligand>
        <name>[4Fe-4S] cluster</name>
        <dbReference type="ChEBI" id="CHEBI:49883"/>
        <label>1</label>
    </ligand>
</feature>
<keyword evidence="6" id="KW-1278">Translocase</keyword>
<feature type="binding site" evidence="6">
    <location>
        <position position="69"/>
    </location>
    <ligand>
        <name>[4Fe-4S] cluster</name>
        <dbReference type="ChEBI" id="CHEBI:49883"/>
        <label>1</label>
    </ligand>
</feature>
<comment type="subcellular location">
    <subcellularLocation>
        <location evidence="6">Cell membrane</location>
        <topology evidence="6">Peripheral membrane protein</topology>
    </subcellularLocation>
</comment>
<evidence type="ECO:0000256" key="7">
    <source>
        <dbReference type="SAM" id="Phobius"/>
    </source>
</evidence>
<dbReference type="PROSITE" id="PS51379">
    <property type="entry name" value="4FE4S_FER_2"/>
    <property type="match status" value="2"/>
</dbReference>
<organism evidence="9">
    <name type="scientific">uncultured Desulfovibrio sp</name>
    <dbReference type="NCBI Taxonomy" id="167968"/>
    <lineage>
        <taxon>Bacteria</taxon>
        <taxon>Pseudomonadati</taxon>
        <taxon>Thermodesulfobacteriota</taxon>
        <taxon>Desulfovibrionia</taxon>
        <taxon>Desulfovibrionales</taxon>
        <taxon>Desulfovibrionaceae</taxon>
        <taxon>Desulfovibrio</taxon>
        <taxon>environmental samples</taxon>
    </lineage>
</organism>
<evidence type="ECO:0000259" key="8">
    <source>
        <dbReference type="PROSITE" id="PS51379"/>
    </source>
</evidence>
<keyword evidence="2 6" id="KW-0479">Metal-binding</keyword>
<protein>
    <recommendedName>
        <fullName evidence="6">NADH-quinone oxidoreductase subunit I</fullName>
        <ecNumber evidence="6">7.1.1.-</ecNumber>
    </recommendedName>
    <alternativeName>
        <fullName evidence="6">NADH dehydrogenase I subunit I</fullName>
    </alternativeName>
    <alternativeName>
        <fullName evidence="6">NDH-1 subunit I</fullName>
    </alternativeName>
</protein>
<gene>
    <name evidence="6 9" type="primary">nuoI</name>
    <name evidence="9" type="ORF">KM92DES2_20425</name>
</gene>
<dbReference type="InterPro" id="IPR017896">
    <property type="entry name" value="4Fe4S_Fe-S-bd"/>
</dbReference>
<feature type="domain" description="4Fe-4S ferredoxin-type" evidence="8">
    <location>
        <begin position="94"/>
        <end position="123"/>
    </location>
</feature>
<dbReference type="NCBIfam" id="TIGR01971">
    <property type="entry name" value="NuoI"/>
    <property type="match status" value="1"/>
</dbReference>
<evidence type="ECO:0000313" key="9">
    <source>
        <dbReference type="EMBL" id="SBW12298.1"/>
    </source>
</evidence>
<dbReference type="GO" id="GO:0005886">
    <property type="term" value="C:plasma membrane"/>
    <property type="evidence" value="ECO:0007669"/>
    <property type="project" value="UniProtKB-SubCell"/>
</dbReference>
<dbReference type="Gene3D" id="3.30.70.3270">
    <property type="match status" value="1"/>
</dbReference>
<dbReference type="RefSeq" id="WP_022658762.1">
    <property type="nucleotide sequence ID" value="NZ_CABUEN010000002.1"/>
</dbReference>
<keyword evidence="4 6" id="KW-0408">Iron</keyword>
<keyword evidence="6 7" id="KW-0472">Membrane</keyword>
<proteinExistence type="inferred from homology"/>
<evidence type="ECO:0000256" key="5">
    <source>
        <dbReference type="ARBA" id="ARBA00023014"/>
    </source>
</evidence>
<evidence type="ECO:0000256" key="2">
    <source>
        <dbReference type="ARBA" id="ARBA00022723"/>
    </source>
</evidence>
<keyword evidence="3" id="KW-0677">Repeat</keyword>
<comment type="cofactor">
    <cofactor evidence="6">
        <name>[4Fe-4S] cluster</name>
        <dbReference type="ChEBI" id="CHEBI:49883"/>
    </cofactor>
    <text evidence="6">Binds 2 [4Fe-4S] clusters per subunit.</text>
</comment>
<feature type="binding site" evidence="6">
    <location>
        <position position="63"/>
    </location>
    <ligand>
        <name>[4Fe-4S] cluster</name>
        <dbReference type="ChEBI" id="CHEBI:49883"/>
        <label>1</label>
    </ligand>
</feature>
<keyword evidence="6" id="KW-0830">Ubiquinone</keyword>
<comment type="similarity">
    <text evidence="6">Belongs to the complex I 23 kDa subunit family.</text>
</comment>
<dbReference type="PANTHER" id="PTHR10849">
    <property type="entry name" value="NADH DEHYDROGENASE UBIQUINONE IRON-SULFUR PROTEIN 8, MITOCHONDRIAL"/>
    <property type="match status" value="1"/>
</dbReference>
<dbReference type="GeneID" id="72382716"/>
<feature type="transmembrane region" description="Helical" evidence="7">
    <location>
        <begin position="7"/>
        <end position="27"/>
    </location>
</feature>
<dbReference type="Pfam" id="PF12838">
    <property type="entry name" value="Fer4_7"/>
    <property type="match status" value="1"/>
</dbReference>
<accession>A0A212KKX5</accession>
<dbReference type="AlphaFoldDB" id="A0A212KKX5"/>
<keyword evidence="6" id="KW-1003">Cell membrane</keyword>
<dbReference type="GO" id="GO:0050136">
    <property type="term" value="F:NADH dehydrogenase (quinone) (non-electrogenic) activity"/>
    <property type="evidence" value="ECO:0007669"/>
    <property type="project" value="UniProtKB-UniRule"/>
</dbReference>
<evidence type="ECO:0000256" key="3">
    <source>
        <dbReference type="ARBA" id="ARBA00022737"/>
    </source>
</evidence>
<dbReference type="HAMAP" id="MF_01351">
    <property type="entry name" value="NDH1_NuoI"/>
    <property type="match status" value="1"/>
</dbReference>
<dbReference type="EC" id="7.1.1.-" evidence="6"/>
<feature type="binding site" evidence="6">
    <location>
        <position position="106"/>
    </location>
    <ligand>
        <name>[4Fe-4S] cluster</name>
        <dbReference type="ChEBI" id="CHEBI:49883"/>
        <label>2</label>
    </ligand>
</feature>
<keyword evidence="6" id="KW-0874">Quinone</keyword>
<keyword evidence="7" id="KW-0812">Transmembrane</keyword>
<reference evidence="9" key="1">
    <citation type="submission" date="2016-04" db="EMBL/GenBank/DDBJ databases">
        <authorList>
            <person name="Evans L.H."/>
            <person name="Alamgir A."/>
            <person name="Owens N."/>
            <person name="Weber N.D."/>
            <person name="Virtaneva K."/>
            <person name="Barbian K."/>
            <person name="Babar A."/>
            <person name="Rosenke K."/>
        </authorList>
    </citation>
    <scope>NUCLEOTIDE SEQUENCE</scope>
    <source>
        <strain evidence="9">92-2</strain>
    </source>
</reference>
<name>A0A212KKX5_9BACT</name>
<comment type="function">
    <text evidence="6">NDH-1 shuttles electrons from NADH, via FMN and iron-sulfur (Fe-S) centers, to quinones in the respiratory chain. The immediate electron acceptor for the enzyme in this species is believed to be ubiquinone. Couples the redox reaction to proton translocation (for every two electrons transferred, four hydrogen ions are translocated across the cytoplasmic membrane), and thus conserves the redox energy in a proton gradient.</text>
</comment>
<evidence type="ECO:0000256" key="4">
    <source>
        <dbReference type="ARBA" id="ARBA00023004"/>
    </source>
</evidence>
<feature type="binding site" evidence="6">
    <location>
        <position position="73"/>
    </location>
    <ligand>
        <name>[4Fe-4S] cluster</name>
        <dbReference type="ChEBI" id="CHEBI:49883"/>
        <label>2</label>
    </ligand>
</feature>